<feature type="domain" description="Alpha-1,3-glucanase catalytic" evidence="3">
    <location>
        <begin position="240"/>
        <end position="599"/>
    </location>
</feature>
<dbReference type="InterPro" id="IPR006626">
    <property type="entry name" value="PbH1"/>
</dbReference>
<dbReference type="EMBL" id="HG322949">
    <property type="protein sequence ID" value="CDG83141.1"/>
    <property type="molecule type" value="Genomic_DNA"/>
</dbReference>
<gene>
    <name evidence="4" type="ORF">GJA_2510</name>
</gene>
<dbReference type="OrthoDB" id="9135535at2"/>
<name>W0V5I1_9BURK</name>
<dbReference type="PATRIC" id="fig|1349767.4.peg.4248"/>
<dbReference type="KEGG" id="jag:GJA_2510"/>
<sequence>MTRHKKTSAMTMTAIATAASMLVAAHVHAAVGATTTFVSYEAEAGTVVGGAKVVSLTAAPTTRFASPELESSGHAYVALTGNNQEVWWTNNTGKPISFINVRASIPDAPGGGGITATLNLYVNGVFRQHLNLNSRQSWIYEGKEYQASDQNPASGKPRAFFDESHAFIVGEPIGPGSTFSLRKDSDNTAAFYNVDVIDVENPPAPLAQPANSISITSCGAVADTTPTNGAGNPNAKDSTAAIQNCINQAQSQNKSVWIPSGNFYLKGTNSLVAKGVTIEGAGMWYSTIYRDVPLPNANGLGSIFQLTSTTVRNFHVDSNSRSRESVDGAGGAMDTTGTNWLAENIWTQHVLSGFWASGTGGIVRNTRLTSIWADGCNLNNVSLDSTVGNYLTATNNFVRGTGDDGIAINSVNYNDTDHGRVFYSPMSNITQTNNTIIGAWNGKAIGVYGGSGHLVANNYVADTARYTGLGVGRFGVNGSDLHASRITGNTIVRSGGNGFDQGQPALHIGNGSDGHDVGIVDDIEVSNNTIIGSLYDGIGFSTSTNIRLEQNTVTAPWRNGVVIGAPFYPAPSGSASISNNTVTGVSAGKVPYAKYSAGYQATLSGNNWQ</sequence>
<protein>
    <submittedName>
        <fullName evidence="4">Coagulation factor 5/8 type domain protein</fullName>
    </submittedName>
</protein>
<accession>W0V5I1</accession>
<dbReference type="AlphaFoldDB" id="W0V5I1"/>
<evidence type="ECO:0000259" key="2">
    <source>
        <dbReference type="Pfam" id="PF22815"/>
    </source>
</evidence>
<dbReference type="Proteomes" id="UP000027604">
    <property type="component" value="Chromosome I"/>
</dbReference>
<dbReference type="RefSeq" id="WP_144241499.1">
    <property type="nucleotide sequence ID" value="NZ_BCTH01000083.1"/>
</dbReference>
<dbReference type="HOGENOM" id="CLU_025572_0_0_4"/>
<feature type="domain" description="CBM6/CBM35/CBM36-like 1" evidence="2">
    <location>
        <begin position="37"/>
        <end position="201"/>
    </location>
</feature>
<dbReference type="InterPro" id="IPR033801">
    <property type="entry name" value="CBM6-CBM35-CBM36-like_1"/>
</dbReference>
<feature type="chain" id="PRO_5005714811" evidence="1">
    <location>
        <begin position="30"/>
        <end position="609"/>
    </location>
</feature>
<dbReference type="SUPFAM" id="SSF51126">
    <property type="entry name" value="Pectin lyase-like"/>
    <property type="match status" value="1"/>
</dbReference>
<dbReference type="InterPro" id="IPR012334">
    <property type="entry name" value="Pectin_lyas_fold"/>
</dbReference>
<evidence type="ECO:0000313" key="4">
    <source>
        <dbReference type="EMBL" id="CDG83141.1"/>
    </source>
</evidence>
<dbReference type="eggNOG" id="COG5434">
    <property type="taxonomic scope" value="Bacteria"/>
</dbReference>
<dbReference type="SMART" id="SM00710">
    <property type="entry name" value="PbH1"/>
    <property type="match status" value="7"/>
</dbReference>
<dbReference type="InterPro" id="IPR055149">
    <property type="entry name" value="Agl_cat_D2"/>
</dbReference>
<dbReference type="Pfam" id="PF22816">
    <property type="entry name" value="CatAgl_D2"/>
    <property type="match status" value="1"/>
</dbReference>
<reference evidence="4 5" key="1">
    <citation type="journal article" date="2015" name="Genome Announc.">
        <title>Genome Sequence of Mushroom Soft-Rot Pathogen Janthinobacterium agaricidamnosum.</title>
        <authorList>
            <person name="Graupner K."/>
            <person name="Lackner G."/>
            <person name="Hertweck C."/>
        </authorList>
    </citation>
    <scope>NUCLEOTIDE SEQUENCE [LARGE SCALE GENOMIC DNA]</scope>
    <source>
        <strain evidence="5">NBRC 102515 / DSM 9628</strain>
    </source>
</reference>
<evidence type="ECO:0000259" key="3">
    <source>
        <dbReference type="Pfam" id="PF22816"/>
    </source>
</evidence>
<organism evidence="4 5">
    <name type="scientific">Janthinobacterium agaricidamnosum NBRC 102515 = DSM 9628</name>
    <dbReference type="NCBI Taxonomy" id="1349767"/>
    <lineage>
        <taxon>Bacteria</taxon>
        <taxon>Pseudomonadati</taxon>
        <taxon>Pseudomonadota</taxon>
        <taxon>Betaproteobacteria</taxon>
        <taxon>Burkholderiales</taxon>
        <taxon>Oxalobacteraceae</taxon>
        <taxon>Janthinobacterium</taxon>
    </lineage>
</organism>
<proteinExistence type="predicted"/>
<evidence type="ECO:0000313" key="5">
    <source>
        <dbReference type="Proteomes" id="UP000027604"/>
    </source>
</evidence>
<keyword evidence="5" id="KW-1185">Reference proteome</keyword>
<feature type="signal peptide" evidence="1">
    <location>
        <begin position="1"/>
        <end position="29"/>
    </location>
</feature>
<keyword evidence="1" id="KW-0732">Signal</keyword>
<dbReference type="Gene3D" id="2.160.20.10">
    <property type="entry name" value="Single-stranded right-handed beta-helix, Pectin lyase-like"/>
    <property type="match status" value="2"/>
</dbReference>
<dbReference type="InterPro" id="IPR011050">
    <property type="entry name" value="Pectin_lyase_fold/virulence"/>
</dbReference>
<dbReference type="Pfam" id="PF22815">
    <property type="entry name" value="CatAgl_D1"/>
    <property type="match status" value="1"/>
</dbReference>
<evidence type="ECO:0000256" key="1">
    <source>
        <dbReference type="SAM" id="SignalP"/>
    </source>
</evidence>
<dbReference type="STRING" id="1349767.GJA_2510"/>